<proteinExistence type="predicted"/>
<reference evidence="1" key="1">
    <citation type="journal article" date="2021" name="J Fungi (Basel)">
        <title>Virulence traits and population genomics of the black yeast Aureobasidium melanogenum.</title>
        <authorList>
            <person name="Cernosa A."/>
            <person name="Sun X."/>
            <person name="Gostincar C."/>
            <person name="Fang C."/>
            <person name="Gunde-Cimerman N."/>
            <person name="Song Z."/>
        </authorList>
    </citation>
    <scope>NUCLEOTIDE SEQUENCE</scope>
    <source>
        <strain evidence="1">EXF-9911</strain>
    </source>
</reference>
<organism evidence="1 2">
    <name type="scientific">Aureobasidium melanogenum</name>
    <name type="common">Aureobasidium pullulans var. melanogenum</name>
    <dbReference type="NCBI Taxonomy" id="46634"/>
    <lineage>
        <taxon>Eukaryota</taxon>
        <taxon>Fungi</taxon>
        <taxon>Dikarya</taxon>
        <taxon>Ascomycota</taxon>
        <taxon>Pezizomycotina</taxon>
        <taxon>Dothideomycetes</taxon>
        <taxon>Dothideomycetidae</taxon>
        <taxon>Dothideales</taxon>
        <taxon>Saccotheciaceae</taxon>
        <taxon>Aureobasidium</taxon>
    </lineage>
</organism>
<sequence>MHTTWPNDIMLPRDSVDEEEAIHNPRPKVSASALTRFKAYQQSAIVKCLGQDRSARSKGTSNTKTKPTAIGKVCAFDLAAGASAIHFTQCTFLCHAPWCTATFSPSMPLHELLLHEEEPAHAIWLGSQAHTYKCRFGCAMGFPHDLEQAVVRCYNESKKKKSNAKYEQNVAVDLNYYTVHYETTHGREQYFNNPGSLKCHNCKLGFTSRAVFARHLTGALKQIRGKNDQTPTINRLIFPHIKKLQELGLFWTVPQMYINTAPLSDNLQLTRDLSREVVRQAYANGDGGFHVIFFFRHSCKRPPSVTREFQLDVVKETMDFLSCTGRIHGNLSAVTISARFTKGKFMPSAFNDIALEAALMAKDLPEKLYSLHQTKSLKQCAIQAAAATTQLTTHILHSFLQGKTPAIVSCGINGLCNNWPSKTHRGRVLDDEQEAKVCKPAACS</sequence>
<feature type="non-terminal residue" evidence="1">
    <location>
        <position position="1"/>
    </location>
</feature>
<protein>
    <submittedName>
        <fullName evidence="1">Uncharacterized protein</fullName>
    </submittedName>
</protein>
<reference evidence="1" key="2">
    <citation type="submission" date="2021-08" db="EMBL/GenBank/DDBJ databases">
        <authorList>
            <person name="Gostincar C."/>
            <person name="Sun X."/>
            <person name="Song Z."/>
            <person name="Gunde-Cimerman N."/>
        </authorList>
    </citation>
    <scope>NUCLEOTIDE SEQUENCE</scope>
    <source>
        <strain evidence="1">EXF-9911</strain>
    </source>
</reference>
<dbReference type="Proteomes" id="UP000779574">
    <property type="component" value="Unassembled WGS sequence"/>
</dbReference>
<accession>A0A9P8IZ81</accession>
<dbReference type="EMBL" id="JAHFXF010001481">
    <property type="protein sequence ID" value="KAG9666758.1"/>
    <property type="molecule type" value="Genomic_DNA"/>
</dbReference>
<evidence type="ECO:0000313" key="2">
    <source>
        <dbReference type="Proteomes" id="UP000779574"/>
    </source>
</evidence>
<gene>
    <name evidence="1" type="ORF">KCU76_g17901</name>
</gene>
<evidence type="ECO:0000313" key="1">
    <source>
        <dbReference type="EMBL" id="KAG9666758.1"/>
    </source>
</evidence>
<dbReference type="AlphaFoldDB" id="A0A9P8IZ81"/>
<name>A0A9P8IZ81_AURME</name>
<dbReference type="OrthoDB" id="10420631at2759"/>
<comment type="caution">
    <text evidence="1">The sequence shown here is derived from an EMBL/GenBank/DDBJ whole genome shotgun (WGS) entry which is preliminary data.</text>
</comment>